<dbReference type="EMBL" id="FNRA01000015">
    <property type="protein sequence ID" value="SEB18905.1"/>
    <property type="molecule type" value="Genomic_DNA"/>
</dbReference>
<dbReference type="OrthoDB" id="1494198at2"/>
<evidence type="ECO:0000313" key="2">
    <source>
        <dbReference type="Proteomes" id="UP000198850"/>
    </source>
</evidence>
<name>A0A1H4HB38_9SPHI</name>
<accession>A0A1H4HB38</accession>
<proteinExistence type="predicted"/>
<protein>
    <submittedName>
        <fullName evidence="1">Uncharacterized protein</fullName>
    </submittedName>
</protein>
<evidence type="ECO:0000313" key="1">
    <source>
        <dbReference type="EMBL" id="SEB18905.1"/>
    </source>
</evidence>
<dbReference type="Proteomes" id="UP000198850">
    <property type="component" value="Unassembled WGS sequence"/>
</dbReference>
<dbReference type="STRING" id="425514.SAMN05443550_1155"/>
<gene>
    <name evidence="1" type="ORF">SAMN05443550_1155</name>
</gene>
<sequence>MKTLNISRWILALLLISLSIFYICLSTGNHSKIPYLASRFKSELSLTGDYNSLITVKDTVVHLRESIHFKKSTLDTFVKNQYIRKNMVGPKNRKKSADQGSNVVDSIDFFQSVRESYIASLVNRGWIQSPTNPSDYLLKRERNIPYKIRFLTKTQVVSVPLLFTAKNTDSVKKANLNKTLVKFASSSIVNYILSPESVISLVAKKGSVLETYPDAKRQNLLDKEENEIFHFLPNDINGDVLNQHAGRSTIINLKLLNPYYNNFIGNILLDWSVTKILSWTFTALMALFADKLKKIFLNPLVDKALAYFKPRKVSKPK</sequence>
<reference evidence="1 2" key="1">
    <citation type="submission" date="2016-10" db="EMBL/GenBank/DDBJ databases">
        <authorList>
            <person name="de Groot N.N."/>
        </authorList>
    </citation>
    <scope>NUCLEOTIDE SEQUENCE [LARGE SCALE GENOMIC DNA]</scope>
    <source>
        <strain evidence="1 2">DSM 19033</strain>
    </source>
</reference>
<dbReference type="AlphaFoldDB" id="A0A1H4HB38"/>
<dbReference type="RefSeq" id="WP_090559758.1">
    <property type="nucleotide sequence ID" value="NZ_FNRA01000015.1"/>
</dbReference>
<keyword evidence="2" id="KW-1185">Reference proteome</keyword>
<organism evidence="1 2">
    <name type="scientific">Pedobacter hartonius</name>
    <dbReference type="NCBI Taxonomy" id="425514"/>
    <lineage>
        <taxon>Bacteria</taxon>
        <taxon>Pseudomonadati</taxon>
        <taxon>Bacteroidota</taxon>
        <taxon>Sphingobacteriia</taxon>
        <taxon>Sphingobacteriales</taxon>
        <taxon>Sphingobacteriaceae</taxon>
        <taxon>Pedobacter</taxon>
    </lineage>
</organism>